<dbReference type="InterPro" id="IPR038765">
    <property type="entry name" value="Papain-like_cys_pep_sf"/>
</dbReference>
<organism evidence="2 3">
    <name type="scientific">Clostridium saccharobutylicum</name>
    <dbReference type="NCBI Taxonomy" id="169679"/>
    <lineage>
        <taxon>Bacteria</taxon>
        <taxon>Bacillati</taxon>
        <taxon>Bacillota</taxon>
        <taxon>Clostridia</taxon>
        <taxon>Eubacteriales</taxon>
        <taxon>Clostridiaceae</taxon>
        <taxon>Clostridium</taxon>
    </lineage>
</organism>
<feature type="chain" id="PRO_5012933108" description="Peptidase C39-like domain-containing protein" evidence="1">
    <location>
        <begin position="31"/>
        <end position="240"/>
    </location>
</feature>
<dbReference type="SUPFAM" id="SSF54001">
    <property type="entry name" value="Cysteine proteinases"/>
    <property type="match status" value="1"/>
</dbReference>
<sequence length="240" mass="26492">MKKIKMKVIPLGISLALSVGTIFTPVSAFAGNEDQLDGQVTVFHQGQEGDCGAVSAIQAFDNSTYGKRFIMQLINQNSDGSYTLNFGTGKVTVSQYDAINARITGDFDAKVIEAALQNEMNVYNGCFACDVFTKMTGFDQKQIRGNKAKTNLMNTMAKNCYSGQGITAACDFKYADESKGIIGDGGHSYSIRCVLNDTVVLINPWDTSKYIYMSRSQFENSIRYMTYVDNNSKKVMVFWS</sequence>
<dbReference type="RefSeq" id="WP_077866308.1">
    <property type="nucleotide sequence ID" value="NZ_LZYZ01000006.1"/>
</dbReference>
<evidence type="ECO:0000313" key="2">
    <source>
        <dbReference type="EMBL" id="OOM10628.1"/>
    </source>
</evidence>
<evidence type="ECO:0008006" key="4">
    <source>
        <dbReference type="Google" id="ProtNLM"/>
    </source>
</evidence>
<proteinExistence type="predicted"/>
<evidence type="ECO:0000256" key="1">
    <source>
        <dbReference type="SAM" id="SignalP"/>
    </source>
</evidence>
<name>A0A1S8N2L3_CLOSA</name>
<dbReference type="Proteomes" id="UP000191154">
    <property type="component" value="Unassembled WGS sequence"/>
</dbReference>
<evidence type="ECO:0000313" key="3">
    <source>
        <dbReference type="Proteomes" id="UP000191154"/>
    </source>
</evidence>
<reference evidence="2 3" key="1">
    <citation type="submission" date="2016-05" db="EMBL/GenBank/DDBJ databases">
        <title>Microbial solvent formation.</title>
        <authorList>
            <person name="Poehlein A."/>
            <person name="Montoya Solano J.D."/>
            <person name="Flitsch S."/>
            <person name="Krabben P."/>
            <person name="Duerre P."/>
            <person name="Daniel R."/>
        </authorList>
    </citation>
    <scope>NUCLEOTIDE SEQUENCE [LARGE SCALE GENOMIC DNA]</scope>
    <source>
        <strain evidence="2 3">L1-8</strain>
    </source>
</reference>
<accession>A0A1S8N2L3</accession>
<feature type="signal peptide" evidence="1">
    <location>
        <begin position="1"/>
        <end position="30"/>
    </location>
</feature>
<comment type="caution">
    <text evidence="2">The sequence shown here is derived from an EMBL/GenBank/DDBJ whole genome shotgun (WGS) entry which is preliminary data.</text>
</comment>
<dbReference type="EMBL" id="LZYZ01000006">
    <property type="protein sequence ID" value="OOM10628.1"/>
    <property type="molecule type" value="Genomic_DNA"/>
</dbReference>
<gene>
    <name evidence="2" type="ORF">CLOSAC_32490</name>
</gene>
<protein>
    <recommendedName>
        <fullName evidence="4">Peptidase C39-like domain-containing protein</fullName>
    </recommendedName>
</protein>
<keyword evidence="1" id="KW-0732">Signal</keyword>
<dbReference type="AlphaFoldDB" id="A0A1S8N2L3"/>